<evidence type="ECO:0000313" key="13">
    <source>
        <dbReference type="Proteomes" id="UP001153321"/>
    </source>
</evidence>
<evidence type="ECO:0000259" key="11">
    <source>
        <dbReference type="PROSITE" id="PS50157"/>
    </source>
</evidence>
<evidence type="ECO:0000256" key="9">
    <source>
        <dbReference type="PROSITE-ProRule" id="PRU00042"/>
    </source>
</evidence>
<dbReference type="PROSITE" id="PS50157">
    <property type="entry name" value="ZINC_FINGER_C2H2_2"/>
    <property type="match status" value="12"/>
</dbReference>
<dbReference type="InterPro" id="IPR008598">
    <property type="entry name" value="Di19_Zn-bd"/>
</dbReference>
<proteinExistence type="inferred from homology"/>
<dbReference type="Gene3D" id="3.30.160.60">
    <property type="entry name" value="Classic Zinc Finger"/>
    <property type="match status" value="9"/>
</dbReference>
<feature type="domain" description="C2H2-type" evidence="11">
    <location>
        <begin position="310"/>
        <end position="338"/>
    </location>
</feature>
<dbReference type="EMBL" id="LR824559">
    <property type="protein sequence ID" value="CAH1642689.1"/>
    <property type="molecule type" value="Genomic_DNA"/>
</dbReference>
<evidence type="ECO:0000256" key="1">
    <source>
        <dbReference type="ARBA" id="ARBA00004123"/>
    </source>
</evidence>
<evidence type="ECO:0000256" key="3">
    <source>
        <dbReference type="ARBA" id="ARBA00022723"/>
    </source>
</evidence>
<dbReference type="FunFam" id="3.30.160.60:FF:002343">
    <property type="entry name" value="Zinc finger protein 33A"/>
    <property type="match status" value="1"/>
</dbReference>
<feature type="domain" description="C2H2-type" evidence="11">
    <location>
        <begin position="252"/>
        <end position="281"/>
    </location>
</feature>
<evidence type="ECO:0000256" key="5">
    <source>
        <dbReference type="ARBA" id="ARBA00022771"/>
    </source>
</evidence>
<feature type="domain" description="C2H2-type" evidence="11">
    <location>
        <begin position="340"/>
        <end position="368"/>
    </location>
</feature>
<evidence type="ECO:0000256" key="2">
    <source>
        <dbReference type="ARBA" id="ARBA00007746"/>
    </source>
</evidence>
<feature type="domain" description="C2H2-type" evidence="11">
    <location>
        <begin position="51"/>
        <end position="79"/>
    </location>
</feature>
<feature type="domain" description="C2H2-type" evidence="11">
    <location>
        <begin position="80"/>
        <end position="107"/>
    </location>
</feature>
<dbReference type="Pfam" id="PF13912">
    <property type="entry name" value="zf-C2H2_6"/>
    <property type="match status" value="1"/>
</dbReference>
<feature type="compositionally biased region" description="Acidic residues" evidence="10">
    <location>
        <begin position="665"/>
        <end position="674"/>
    </location>
</feature>
<feature type="compositionally biased region" description="Low complexity" evidence="10">
    <location>
        <begin position="620"/>
        <end position="630"/>
    </location>
</feature>
<keyword evidence="13" id="KW-1185">Reference proteome</keyword>
<organism evidence="12 13">
    <name type="scientific">Spodoptera littoralis</name>
    <name type="common">Egyptian cotton leafworm</name>
    <dbReference type="NCBI Taxonomy" id="7109"/>
    <lineage>
        <taxon>Eukaryota</taxon>
        <taxon>Metazoa</taxon>
        <taxon>Ecdysozoa</taxon>
        <taxon>Arthropoda</taxon>
        <taxon>Hexapoda</taxon>
        <taxon>Insecta</taxon>
        <taxon>Pterygota</taxon>
        <taxon>Neoptera</taxon>
        <taxon>Endopterygota</taxon>
        <taxon>Lepidoptera</taxon>
        <taxon>Glossata</taxon>
        <taxon>Ditrysia</taxon>
        <taxon>Noctuoidea</taxon>
        <taxon>Noctuidae</taxon>
        <taxon>Amphipyrinae</taxon>
        <taxon>Spodoptera</taxon>
    </lineage>
</organism>
<dbReference type="GO" id="GO:0006355">
    <property type="term" value="P:regulation of DNA-templated transcription"/>
    <property type="evidence" value="ECO:0007669"/>
    <property type="project" value="UniProtKB-ARBA"/>
</dbReference>
<evidence type="ECO:0000256" key="6">
    <source>
        <dbReference type="ARBA" id="ARBA00022833"/>
    </source>
</evidence>
<keyword evidence="8" id="KW-0539">Nucleus</keyword>
<feature type="domain" description="C2H2-type" evidence="11">
    <location>
        <begin position="369"/>
        <end position="396"/>
    </location>
</feature>
<evidence type="ECO:0000256" key="10">
    <source>
        <dbReference type="SAM" id="MobiDB-lite"/>
    </source>
</evidence>
<reference evidence="12" key="1">
    <citation type="submission" date="2022-02" db="EMBL/GenBank/DDBJ databases">
        <authorList>
            <person name="King R."/>
        </authorList>
    </citation>
    <scope>NUCLEOTIDE SEQUENCE</scope>
</reference>
<dbReference type="SMART" id="SM00355">
    <property type="entry name" value="ZnF_C2H2"/>
    <property type="match status" value="16"/>
</dbReference>
<evidence type="ECO:0000256" key="4">
    <source>
        <dbReference type="ARBA" id="ARBA00022737"/>
    </source>
</evidence>
<feature type="region of interest" description="Disordered" evidence="10">
    <location>
        <begin position="1"/>
        <end position="20"/>
    </location>
</feature>
<dbReference type="GO" id="GO:0003677">
    <property type="term" value="F:DNA binding"/>
    <property type="evidence" value="ECO:0007669"/>
    <property type="project" value="UniProtKB-KW"/>
</dbReference>
<keyword evidence="7" id="KW-0238">DNA-binding</keyword>
<feature type="compositionally biased region" description="Basic and acidic residues" evidence="10">
    <location>
        <begin position="564"/>
        <end position="575"/>
    </location>
</feature>
<accession>A0A9P0IAI6</accession>
<name>A0A9P0IAI6_SPOLI</name>
<keyword evidence="6" id="KW-0862">Zinc</keyword>
<dbReference type="InterPro" id="IPR050888">
    <property type="entry name" value="ZnF_C2H2-type_TF"/>
</dbReference>
<comment type="subcellular location">
    <subcellularLocation>
        <location evidence="1">Nucleus</location>
    </subcellularLocation>
</comment>
<feature type="compositionally biased region" description="Low complexity" evidence="10">
    <location>
        <begin position="576"/>
        <end position="604"/>
    </location>
</feature>
<dbReference type="InterPro" id="IPR013087">
    <property type="entry name" value="Znf_C2H2_type"/>
</dbReference>
<evidence type="ECO:0000256" key="7">
    <source>
        <dbReference type="ARBA" id="ARBA00023125"/>
    </source>
</evidence>
<dbReference type="FunFam" id="3.30.160.60:FF:000614">
    <property type="entry name" value="Zinc finger protein 142"/>
    <property type="match status" value="1"/>
</dbReference>
<protein>
    <recommendedName>
        <fullName evidence="11">C2H2-type domain-containing protein</fullName>
    </recommendedName>
</protein>
<feature type="domain" description="C2H2-type" evidence="11">
    <location>
        <begin position="136"/>
        <end position="163"/>
    </location>
</feature>
<feature type="domain" description="C2H2-type" evidence="11">
    <location>
        <begin position="23"/>
        <end position="50"/>
    </location>
</feature>
<evidence type="ECO:0000256" key="8">
    <source>
        <dbReference type="ARBA" id="ARBA00023242"/>
    </source>
</evidence>
<feature type="domain" description="C2H2-type" evidence="11">
    <location>
        <begin position="165"/>
        <end position="193"/>
    </location>
</feature>
<comment type="similarity">
    <text evidence="2">Belongs to the hunchback C2H2-type zinc-finger protein family.</text>
</comment>
<dbReference type="InterPro" id="IPR036236">
    <property type="entry name" value="Znf_C2H2_sf"/>
</dbReference>
<dbReference type="AlphaFoldDB" id="A0A9P0IAI6"/>
<feature type="domain" description="C2H2-type" evidence="11">
    <location>
        <begin position="108"/>
        <end position="135"/>
    </location>
</feature>
<dbReference type="GO" id="GO:0008270">
    <property type="term" value="F:zinc ion binding"/>
    <property type="evidence" value="ECO:0007669"/>
    <property type="project" value="UniProtKB-KW"/>
</dbReference>
<feature type="region of interest" description="Disordered" evidence="10">
    <location>
        <begin position="564"/>
        <end position="682"/>
    </location>
</feature>
<dbReference type="GO" id="GO:0005634">
    <property type="term" value="C:nucleus"/>
    <property type="evidence" value="ECO:0007669"/>
    <property type="project" value="UniProtKB-SubCell"/>
</dbReference>
<dbReference type="Pfam" id="PF00096">
    <property type="entry name" value="zf-C2H2"/>
    <property type="match status" value="3"/>
</dbReference>
<dbReference type="PANTHER" id="PTHR24406">
    <property type="entry name" value="TRANSCRIPTIONAL REPRESSOR CTCFL-RELATED"/>
    <property type="match status" value="1"/>
</dbReference>
<dbReference type="Pfam" id="PF05605">
    <property type="entry name" value="zf-Di19"/>
    <property type="match status" value="1"/>
</dbReference>
<feature type="domain" description="C2H2-type" evidence="11">
    <location>
        <begin position="196"/>
        <end position="224"/>
    </location>
</feature>
<dbReference type="PROSITE" id="PS00028">
    <property type="entry name" value="ZINC_FINGER_C2H2_1"/>
    <property type="match status" value="14"/>
</dbReference>
<keyword evidence="4" id="KW-0677">Repeat</keyword>
<feature type="compositionally biased region" description="Low complexity" evidence="10">
    <location>
        <begin position="641"/>
        <end position="654"/>
    </location>
</feature>
<keyword evidence="5 9" id="KW-0863">Zinc-finger</keyword>
<evidence type="ECO:0000313" key="12">
    <source>
        <dbReference type="EMBL" id="CAH1642689.1"/>
    </source>
</evidence>
<keyword evidence="3" id="KW-0479">Metal-binding</keyword>
<dbReference type="Proteomes" id="UP001153321">
    <property type="component" value="Chromosome 28"/>
</dbReference>
<sequence length="1094" mass="127817">MRETRKKPSAPATPKIKPKQTEFSCPECKKTFTDSSGLHCHRKLHTNKMPFKCELCDYKCKIKKYLTRHMKKTHTEPTEHQCDICGKCFHFSCKLRDHMRVHTGEKPHKCDVCGKAFSSTYSLNGHKLIHTGEKPYQCTHCDYACRDTSTIRRHIERHLGISKDFPCSLCNKIFKRKDTLQFHLDEVHFELNTRKYHCEHCDKVFKTKNTLTVHNNTVHKKSNRVNCEICGVEVTKNNVLAHLRRHVNLRPYKCNYDSCRRRFKDKGDLKKHILIHYPDRQYSCTYCNRKFARKSRLNEHIAMHLRGYKVQCDYCNEMFSSKMRLSKHIKRAHSPNSKKYICDVCGIVISSRRGIVRHLQYGHGTEKDVQCQLCKKVFSHNMGLKDHYLKHHNIKYCLLGDNQQEIIIKDEPIDEELSDGDTRRYSFEVDIDKHEIDELFQPSEGQISEEIEQLPLEPDPATQEVSEVVSTNVDKEQSSEDIVEEVFFENVVQNTVRNIDMPNNIVDMKQKETVNKCVEEMLSKVRKRKEYKVLEILRQQYNKRIIMATRSGKKQDKSLIKFFKKSSESSEKDTKTNSSDKINNYNNNDSETGIDNPNNDNENNENTHNDDNSNETAADNGNNRNIHNGNVTTIDNDVENNGDNRNGNRSNGDSINYQESCDSGDSNDDNDEDYDYKNDVKDKNGKLKLNTHQCYICFKLFKTKTDLQHHCTEHFDICNEKTIKKCPFCGYVTDLKLSRHIRLVHKVKIRIPYFPSCIKEKSTENGSKYVFQIDEGCDLEIIPSISNLNKLASLKIDEKNRKTKNQLLATTKLVKKGENWMVKKEAVEVNHDYLLPNFFKEEYQSLKSIGDTYIERLRGLSIIAKQRKLRMLYPCDGCEKICLSIAALKLHLRKHEENPKKFKPKIWKNRIVKASKKIARGKSLNDASKSSNDAGKRVNDATISSTNRFADPNPVTRKHKCDKALIDFYKTNIKGGDIEFWQFLKIYNKMDRENVKDFKDLENRFDFGMHNMIVNDKNNENVPKNNENFPKNNEIVPKNNEIIPKSVDNKNNSRKVKKNNVKKGFTRAIMISKREYMRRMEIKKTMRERLQASK</sequence>
<feature type="domain" description="C2H2-type" evidence="11">
    <location>
        <begin position="282"/>
        <end position="304"/>
    </location>
</feature>
<gene>
    <name evidence="12" type="ORF">SPLIT_LOCUS8045</name>
</gene>
<dbReference type="SUPFAM" id="SSF57667">
    <property type="entry name" value="beta-beta-alpha zinc fingers"/>
    <property type="match status" value="7"/>
</dbReference>